<evidence type="ECO:0000313" key="2">
    <source>
        <dbReference type="EMBL" id="KAJ7098095.1"/>
    </source>
</evidence>
<dbReference type="EMBL" id="JARJCN010000009">
    <property type="protein sequence ID" value="KAJ7098095.1"/>
    <property type="molecule type" value="Genomic_DNA"/>
</dbReference>
<gene>
    <name evidence="2" type="ORF">B0H15DRAFT_945617</name>
</gene>
<feature type="region of interest" description="Disordered" evidence="1">
    <location>
        <begin position="40"/>
        <end position="94"/>
    </location>
</feature>
<keyword evidence="3" id="KW-1185">Reference proteome</keyword>
<feature type="compositionally biased region" description="Pro residues" evidence="1">
    <location>
        <begin position="140"/>
        <end position="149"/>
    </location>
</feature>
<feature type="compositionally biased region" description="Low complexity" evidence="1">
    <location>
        <begin position="40"/>
        <end position="55"/>
    </location>
</feature>
<feature type="region of interest" description="Disordered" evidence="1">
    <location>
        <begin position="108"/>
        <end position="184"/>
    </location>
</feature>
<comment type="caution">
    <text evidence="2">The sequence shown here is derived from an EMBL/GenBank/DDBJ whole genome shotgun (WGS) entry which is preliminary data.</text>
</comment>
<proteinExistence type="predicted"/>
<accession>A0AAD6UE95</accession>
<feature type="compositionally biased region" description="Polar residues" evidence="1">
    <location>
        <begin position="158"/>
        <end position="177"/>
    </location>
</feature>
<feature type="compositionally biased region" description="Low complexity" evidence="1">
    <location>
        <begin position="113"/>
        <end position="122"/>
    </location>
</feature>
<feature type="compositionally biased region" description="Low complexity" evidence="1">
    <location>
        <begin position="13"/>
        <end position="22"/>
    </location>
</feature>
<name>A0AAD6UE95_9AGAR</name>
<dbReference type="Proteomes" id="UP001222325">
    <property type="component" value="Unassembled WGS sequence"/>
</dbReference>
<evidence type="ECO:0000313" key="3">
    <source>
        <dbReference type="Proteomes" id="UP001222325"/>
    </source>
</evidence>
<dbReference type="AlphaFoldDB" id="A0AAD6UE95"/>
<organism evidence="2 3">
    <name type="scientific">Mycena belliarum</name>
    <dbReference type="NCBI Taxonomy" id="1033014"/>
    <lineage>
        <taxon>Eukaryota</taxon>
        <taxon>Fungi</taxon>
        <taxon>Dikarya</taxon>
        <taxon>Basidiomycota</taxon>
        <taxon>Agaricomycotina</taxon>
        <taxon>Agaricomycetes</taxon>
        <taxon>Agaricomycetidae</taxon>
        <taxon>Agaricales</taxon>
        <taxon>Marasmiineae</taxon>
        <taxon>Mycenaceae</taxon>
        <taxon>Mycena</taxon>
    </lineage>
</organism>
<reference evidence="2" key="1">
    <citation type="submission" date="2023-03" db="EMBL/GenBank/DDBJ databases">
        <title>Massive genome expansion in bonnet fungi (Mycena s.s.) driven by repeated elements and novel gene families across ecological guilds.</title>
        <authorList>
            <consortium name="Lawrence Berkeley National Laboratory"/>
            <person name="Harder C.B."/>
            <person name="Miyauchi S."/>
            <person name="Viragh M."/>
            <person name="Kuo A."/>
            <person name="Thoen E."/>
            <person name="Andreopoulos B."/>
            <person name="Lu D."/>
            <person name="Skrede I."/>
            <person name="Drula E."/>
            <person name="Henrissat B."/>
            <person name="Morin E."/>
            <person name="Kohler A."/>
            <person name="Barry K."/>
            <person name="LaButti K."/>
            <person name="Morin E."/>
            <person name="Salamov A."/>
            <person name="Lipzen A."/>
            <person name="Mereny Z."/>
            <person name="Hegedus B."/>
            <person name="Baldrian P."/>
            <person name="Stursova M."/>
            <person name="Weitz H."/>
            <person name="Taylor A."/>
            <person name="Grigoriev I.V."/>
            <person name="Nagy L.G."/>
            <person name="Martin F."/>
            <person name="Kauserud H."/>
        </authorList>
    </citation>
    <scope>NUCLEOTIDE SEQUENCE</scope>
    <source>
        <strain evidence="2">CBHHK173m</strain>
    </source>
</reference>
<sequence length="328" mass="34748">MSAASSFDMVSPRSRSSTTSHFFDFDGSDDDEIVWSVNLSEESLSSSGESSPSLASDDDFVVLSRPRSPRRSDAREPTPTTVTPDGASTLASDLGHLSFSHVSASIRRRKKAAAANLQGAGAVSSNRKTRKSQASVSHSPSPPPTPTTPVPGRSSSVATLRTSSPAGKQGRKSQQNKARPAAVVRGLGARPIVDDISEQADSASERGDIDLVLPSMYETAASCINSFLADRTSVGRLTLLQSLIIELGLAPSSLPASLTAAKAMLKRSAFLNISEYLDARQRGPGAVQQVMHPSKTALIKDLRKKRNATALRVVKESGLQVLLVSCHR</sequence>
<protein>
    <submittedName>
        <fullName evidence="2">Uncharacterized protein</fullName>
    </submittedName>
</protein>
<feature type="region of interest" description="Disordered" evidence="1">
    <location>
        <begin position="1"/>
        <end position="28"/>
    </location>
</feature>
<evidence type="ECO:0000256" key="1">
    <source>
        <dbReference type="SAM" id="MobiDB-lite"/>
    </source>
</evidence>